<dbReference type="SMART" id="SM00534">
    <property type="entry name" value="MUTSac"/>
    <property type="match status" value="1"/>
</dbReference>
<dbReference type="GO" id="GO:0005829">
    <property type="term" value="C:cytosol"/>
    <property type="evidence" value="ECO:0007669"/>
    <property type="project" value="TreeGrafter"/>
</dbReference>
<dbReference type="InterPro" id="IPR027417">
    <property type="entry name" value="P-loop_NTPase"/>
</dbReference>
<dbReference type="PANTHER" id="PTHR11361">
    <property type="entry name" value="DNA MISMATCH REPAIR PROTEIN MUTS FAMILY MEMBER"/>
    <property type="match status" value="1"/>
</dbReference>
<keyword evidence="6 9" id="KW-0238">DNA-binding</keyword>
<dbReference type="GO" id="GO:0006298">
    <property type="term" value="P:mismatch repair"/>
    <property type="evidence" value="ECO:0007669"/>
    <property type="project" value="UniProtKB-UniRule"/>
</dbReference>
<evidence type="ECO:0000256" key="2">
    <source>
        <dbReference type="ARBA" id="ARBA00021982"/>
    </source>
</evidence>
<dbReference type="GO" id="GO:0003684">
    <property type="term" value="F:damaged DNA binding"/>
    <property type="evidence" value="ECO:0007669"/>
    <property type="project" value="UniProtKB-UniRule"/>
</dbReference>
<dbReference type="NCBIfam" id="TIGR01070">
    <property type="entry name" value="mutS1"/>
    <property type="match status" value="1"/>
</dbReference>
<dbReference type="HAMAP" id="MF_00096">
    <property type="entry name" value="MutS"/>
    <property type="match status" value="1"/>
</dbReference>
<dbReference type="InterPro" id="IPR045076">
    <property type="entry name" value="MutS"/>
</dbReference>
<evidence type="ECO:0000313" key="12">
    <source>
        <dbReference type="EMBL" id="MCB8873984.1"/>
    </source>
</evidence>
<keyword evidence="4 9" id="KW-0227">DNA damage</keyword>
<dbReference type="Gene3D" id="3.40.1170.10">
    <property type="entry name" value="DNA repair protein MutS, domain I"/>
    <property type="match status" value="1"/>
</dbReference>
<dbReference type="Proteomes" id="UP000708298">
    <property type="component" value="Unassembled WGS sequence"/>
</dbReference>
<dbReference type="NCBIfam" id="NF003810">
    <property type="entry name" value="PRK05399.1"/>
    <property type="match status" value="1"/>
</dbReference>
<dbReference type="Pfam" id="PF01624">
    <property type="entry name" value="MutS_I"/>
    <property type="match status" value="1"/>
</dbReference>
<evidence type="ECO:0000313" key="13">
    <source>
        <dbReference type="Proteomes" id="UP000708298"/>
    </source>
</evidence>
<evidence type="ECO:0000256" key="4">
    <source>
        <dbReference type="ARBA" id="ARBA00022763"/>
    </source>
</evidence>
<dbReference type="Pfam" id="PF00488">
    <property type="entry name" value="MutS_V"/>
    <property type="match status" value="1"/>
</dbReference>
<evidence type="ECO:0000256" key="6">
    <source>
        <dbReference type="ARBA" id="ARBA00023125"/>
    </source>
</evidence>
<dbReference type="InterPro" id="IPR007695">
    <property type="entry name" value="DNA_mismatch_repair_MutS-lik_N"/>
</dbReference>
<dbReference type="GO" id="GO:0005524">
    <property type="term" value="F:ATP binding"/>
    <property type="evidence" value="ECO:0007669"/>
    <property type="project" value="UniProtKB-UniRule"/>
</dbReference>
<evidence type="ECO:0000256" key="3">
    <source>
        <dbReference type="ARBA" id="ARBA00022741"/>
    </source>
</evidence>
<evidence type="ECO:0000256" key="10">
    <source>
        <dbReference type="RuleBase" id="RU003756"/>
    </source>
</evidence>
<dbReference type="PROSITE" id="PS00486">
    <property type="entry name" value="DNA_MISMATCH_REPAIR_2"/>
    <property type="match status" value="1"/>
</dbReference>
<keyword evidence="13" id="KW-1185">Reference proteome</keyword>
<dbReference type="InterPro" id="IPR016151">
    <property type="entry name" value="DNA_mismatch_repair_MutS_N"/>
</dbReference>
<evidence type="ECO:0000256" key="7">
    <source>
        <dbReference type="ARBA" id="ARBA00023204"/>
    </source>
</evidence>
<dbReference type="Pfam" id="PF05188">
    <property type="entry name" value="MutS_II"/>
    <property type="match status" value="1"/>
</dbReference>
<dbReference type="GO" id="GO:0140664">
    <property type="term" value="F:ATP-dependent DNA damage sensor activity"/>
    <property type="evidence" value="ECO:0007669"/>
    <property type="project" value="InterPro"/>
</dbReference>
<dbReference type="Gene3D" id="3.30.420.110">
    <property type="entry name" value="MutS, connector domain"/>
    <property type="match status" value="1"/>
</dbReference>
<dbReference type="InterPro" id="IPR000432">
    <property type="entry name" value="DNA_mismatch_repair_MutS_C"/>
</dbReference>
<reference evidence="12" key="1">
    <citation type="journal article" date="2021" name="Microorganisms">
        <title>Acidisoma silvae sp. nov. and Acidisomacellulosilytica sp. nov., Two Acidophilic Bacteria Isolated from Decaying Wood, Hydrolyzing Cellulose and Producing Poly-3-hydroxybutyrate.</title>
        <authorList>
            <person name="Mieszkin S."/>
            <person name="Pouder E."/>
            <person name="Uroz S."/>
            <person name="Simon-Colin C."/>
            <person name="Alain K."/>
        </authorList>
    </citation>
    <scope>NUCLEOTIDE SEQUENCE</scope>
    <source>
        <strain evidence="12">HW T2.11</strain>
    </source>
</reference>
<comment type="caution">
    <text evidence="12">The sequence shown here is derived from an EMBL/GenBank/DDBJ whole genome shotgun (WGS) entry which is preliminary data.</text>
</comment>
<dbReference type="FunFam" id="3.40.1170.10:FF:000001">
    <property type="entry name" value="DNA mismatch repair protein MutS"/>
    <property type="match status" value="1"/>
</dbReference>
<dbReference type="InterPro" id="IPR036678">
    <property type="entry name" value="MutS_con_dom_sf"/>
</dbReference>
<gene>
    <name evidence="9 12" type="primary">mutS</name>
    <name evidence="12" type="ORF">ASILVAE211_02230</name>
</gene>
<keyword evidence="7 9" id="KW-0234">DNA repair</keyword>
<keyword evidence="5 9" id="KW-0067">ATP-binding</keyword>
<evidence type="ECO:0000256" key="1">
    <source>
        <dbReference type="ARBA" id="ARBA00006271"/>
    </source>
</evidence>
<evidence type="ECO:0000256" key="5">
    <source>
        <dbReference type="ARBA" id="ARBA00022840"/>
    </source>
</evidence>
<dbReference type="SMART" id="SM00533">
    <property type="entry name" value="MUTSd"/>
    <property type="match status" value="1"/>
</dbReference>
<dbReference type="RefSeq" id="WP_227319642.1">
    <property type="nucleotide sequence ID" value="NZ_JAESVB010000001.1"/>
</dbReference>
<dbReference type="SUPFAM" id="SSF48334">
    <property type="entry name" value="DNA repair protein MutS, domain III"/>
    <property type="match status" value="1"/>
</dbReference>
<dbReference type="InterPro" id="IPR007861">
    <property type="entry name" value="DNA_mismatch_repair_MutS_clamp"/>
</dbReference>
<keyword evidence="3 9" id="KW-0547">Nucleotide-binding</keyword>
<evidence type="ECO:0000256" key="9">
    <source>
        <dbReference type="HAMAP-Rule" id="MF_00096"/>
    </source>
</evidence>
<reference evidence="12" key="2">
    <citation type="submission" date="2021-01" db="EMBL/GenBank/DDBJ databases">
        <authorList>
            <person name="Mieszkin S."/>
            <person name="Pouder E."/>
            <person name="Alain K."/>
        </authorList>
    </citation>
    <scope>NUCLEOTIDE SEQUENCE</scope>
    <source>
        <strain evidence="12">HW T2.11</strain>
    </source>
</reference>
<dbReference type="SUPFAM" id="SSF53150">
    <property type="entry name" value="DNA repair protein MutS, domain II"/>
    <property type="match status" value="1"/>
</dbReference>
<dbReference type="InterPro" id="IPR007860">
    <property type="entry name" value="DNA_mmatch_repair_MutS_con_dom"/>
</dbReference>
<name>A0A963YNZ3_9PROT</name>
<comment type="similarity">
    <text evidence="1 9 10">Belongs to the DNA mismatch repair MutS family.</text>
</comment>
<dbReference type="InterPro" id="IPR005748">
    <property type="entry name" value="DNA_mismatch_repair_MutS"/>
</dbReference>
<dbReference type="PANTHER" id="PTHR11361:SF34">
    <property type="entry name" value="DNA MISMATCH REPAIR PROTEIN MSH1, MITOCHONDRIAL"/>
    <property type="match status" value="1"/>
</dbReference>
<dbReference type="SUPFAM" id="SSF52540">
    <property type="entry name" value="P-loop containing nucleoside triphosphate hydrolases"/>
    <property type="match status" value="1"/>
</dbReference>
<dbReference type="GO" id="GO:0030983">
    <property type="term" value="F:mismatched DNA binding"/>
    <property type="evidence" value="ECO:0007669"/>
    <property type="project" value="InterPro"/>
</dbReference>
<accession>A0A963YNZ3</accession>
<dbReference type="EMBL" id="JAESVB010000001">
    <property type="protein sequence ID" value="MCB8873984.1"/>
    <property type="molecule type" value="Genomic_DNA"/>
</dbReference>
<evidence type="ECO:0000259" key="11">
    <source>
        <dbReference type="PROSITE" id="PS00486"/>
    </source>
</evidence>
<sequence length="889" mass="94435">MQIPSAAGATPSMAQWFAMKADHPNALLFFRMGDFYELFFADAQAAAAALDIALTARGEHGGQPIPMCGVPVHARDAYLARLIRRGFRVALAEQMEDPKKRAGKAPLRREVVRVITPGTLTEDALLEAAQPNLLLALVELAEKPRGRDRSQGAIGAAWLDISTGQFETAQVSRADLASLLGRLAPAEILADAAIPLGPWEDRRGVDWPPAPPRAEDARARLAQAFHVASLDAFGNFTDLEAMAAAMALDYLRLTQAGRQPHLAHPAPQGERGVLAMDAATRVSLDITETRAGDRSQHTLLAAIRRTSTPGGSRLLGTWLHAPLADLGGILARQDGWDFLLSHAALTEELRLGLRAAPDLARALARVALGQAGPRDVAAVGQGLTVAASLASQLPEALPPILQSARQALGALPDLGAYLAGAFVDPVPVRLEDGRAIAPGFDAVLDEERSLRDEQRQILARVQLDYAERYGVPNLKIKHHAQLGYVIEVPAAVSEKLRGFPELVLRQGLASGARFTSTELSELDQKIAAAAERAGARERIVFDGLVKTVMQARDAISACAAALALLDVLQGAARLAEQVGWCRPQMTEGEDFAIEAGRHPVVEAALAGRDPFVPNDCSLSPGQRLMLLTGPNMAGKSTFLRQNALIVILAQAGLPVPAATATIGLVDRLFSRVGASDDLARGRSTFMVEMTETAAILHQGGPRSLVVVDEIGRGTATLDGLAIAWAVLEALHNTVRCRAIFATHFHELARLSGIMPQLQPATMRVKDWKGSVIFLHEVTKGAAGRSWGVHVAALAGVPAPVVKRAGALLASLEKAGPLTQSAELPLFAAAQQQHDAAPGAELGQEPEADRLRQALADIDPEQMTARQALDYLFRLKDLASGASAADSLAS</sequence>
<dbReference type="PIRSF" id="PIRSF037677">
    <property type="entry name" value="DNA_mis_repair_Msh6"/>
    <property type="match status" value="1"/>
</dbReference>
<organism evidence="12 13">
    <name type="scientific">Acidisoma silvae</name>
    <dbReference type="NCBI Taxonomy" id="2802396"/>
    <lineage>
        <taxon>Bacteria</taxon>
        <taxon>Pseudomonadati</taxon>
        <taxon>Pseudomonadota</taxon>
        <taxon>Alphaproteobacteria</taxon>
        <taxon>Acetobacterales</taxon>
        <taxon>Acidocellaceae</taxon>
        <taxon>Acidisoma</taxon>
    </lineage>
</organism>
<dbReference type="Pfam" id="PF05192">
    <property type="entry name" value="MutS_III"/>
    <property type="match status" value="1"/>
</dbReference>
<dbReference type="SUPFAM" id="SSF55271">
    <property type="entry name" value="DNA repair protein MutS, domain I"/>
    <property type="match status" value="1"/>
</dbReference>
<feature type="domain" description="DNA mismatch repair proteins mutS family" evidence="11">
    <location>
        <begin position="703"/>
        <end position="719"/>
    </location>
</feature>
<dbReference type="InterPro" id="IPR017261">
    <property type="entry name" value="DNA_mismatch_repair_MutS/MSH"/>
</dbReference>
<feature type="binding site" evidence="9">
    <location>
        <begin position="629"/>
        <end position="636"/>
    </location>
    <ligand>
        <name>ATP</name>
        <dbReference type="ChEBI" id="CHEBI:30616"/>
    </ligand>
</feature>
<protein>
    <recommendedName>
        <fullName evidence="2 9">DNA mismatch repair protein MutS</fullName>
    </recommendedName>
</protein>
<comment type="function">
    <text evidence="8 9">This protein is involved in the repair of mismatches in DNA. It is possible that it carries out the mismatch recognition step. This protein has a weak ATPase activity.</text>
</comment>
<dbReference type="Gene3D" id="3.40.50.300">
    <property type="entry name" value="P-loop containing nucleotide triphosphate hydrolases"/>
    <property type="match status" value="1"/>
</dbReference>
<proteinExistence type="inferred from homology"/>
<dbReference type="AlphaFoldDB" id="A0A963YNZ3"/>
<dbReference type="InterPro" id="IPR007696">
    <property type="entry name" value="DNA_mismatch_repair_MutS_core"/>
</dbReference>
<dbReference type="Gene3D" id="6.10.140.430">
    <property type="match status" value="1"/>
</dbReference>
<dbReference type="Gene3D" id="1.10.1420.10">
    <property type="match status" value="2"/>
</dbReference>
<dbReference type="Pfam" id="PF05190">
    <property type="entry name" value="MutS_IV"/>
    <property type="match status" value="1"/>
</dbReference>
<evidence type="ECO:0000256" key="8">
    <source>
        <dbReference type="ARBA" id="ARBA00024647"/>
    </source>
</evidence>
<dbReference type="InterPro" id="IPR036187">
    <property type="entry name" value="DNA_mismatch_repair_MutS_sf"/>
</dbReference>